<dbReference type="eggNOG" id="COG0593">
    <property type="taxonomic scope" value="Bacteria"/>
</dbReference>
<reference evidence="1 2" key="1">
    <citation type="submission" date="2014-03" db="EMBL/GenBank/DDBJ databases">
        <title>Genome sequence of Clostridium litorale W6, DSM 5388.</title>
        <authorList>
            <person name="Poehlein A."/>
            <person name="Jagirdar A."/>
            <person name="Khonsari B."/>
            <person name="Chibani C.M."/>
            <person name="Gutierrez Gutierrez D.A."/>
            <person name="Davydova E."/>
            <person name="Alghaithi H.S."/>
            <person name="Nair K.P."/>
            <person name="Dhamotharan K."/>
            <person name="Chandran L."/>
            <person name="G W."/>
            <person name="Daniel R."/>
        </authorList>
    </citation>
    <scope>NUCLEOTIDE SEQUENCE [LARGE SCALE GENOMIC DNA]</scope>
    <source>
        <strain evidence="1 2">W6</strain>
    </source>
</reference>
<comment type="caution">
    <text evidence="1">The sequence shown here is derived from an EMBL/GenBank/DDBJ whole genome shotgun (WGS) entry which is preliminary data.</text>
</comment>
<protein>
    <recommendedName>
        <fullName evidence="3">Twitching motility protein PilT</fullName>
    </recommendedName>
</protein>
<evidence type="ECO:0000313" key="1">
    <source>
        <dbReference type="EMBL" id="KDR94089.1"/>
    </source>
</evidence>
<dbReference type="AlphaFoldDB" id="A0A069RAJ9"/>
<dbReference type="Proteomes" id="UP000027946">
    <property type="component" value="Unassembled WGS sequence"/>
</dbReference>
<sequence>MVKLLLGKAGSGKTKKMIRMANKDILNSKGEIVFIDSDNRHMHELHRNIRLIPSNEFNLDNIDSFYGFLCGMVGENYDIEKIYVDGIKDIIPDCSSNFKPCFEKLKSFSSKFGIKLLISASSDLESELSDFEKYTIMESDSFLEQEKMLV</sequence>
<dbReference type="STRING" id="1121324.CLIT_23c03610"/>
<evidence type="ECO:0000313" key="2">
    <source>
        <dbReference type="Proteomes" id="UP000027946"/>
    </source>
</evidence>
<gene>
    <name evidence="1" type="ORF">CLIT_23c03610</name>
</gene>
<name>A0A069RAJ9_PEPLI</name>
<accession>A0A069RAJ9</accession>
<dbReference type="RefSeq" id="WP_052636413.1">
    <property type="nucleotide sequence ID" value="NZ_FSRH01000003.1"/>
</dbReference>
<organism evidence="1 2">
    <name type="scientific">Peptoclostridium litorale DSM 5388</name>
    <dbReference type="NCBI Taxonomy" id="1121324"/>
    <lineage>
        <taxon>Bacteria</taxon>
        <taxon>Bacillati</taxon>
        <taxon>Bacillota</taxon>
        <taxon>Clostridia</taxon>
        <taxon>Peptostreptococcales</taxon>
        <taxon>Peptoclostridiaceae</taxon>
        <taxon>Peptoclostridium</taxon>
    </lineage>
</organism>
<dbReference type="EMBL" id="JJMM01000026">
    <property type="protein sequence ID" value="KDR94089.1"/>
    <property type="molecule type" value="Genomic_DNA"/>
</dbReference>
<evidence type="ECO:0008006" key="3">
    <source>
        <dbReference type="Google" id="ProtNLM"/>
    </source>
</evidence>
<dbReference type="OrthoDB" id="1953676at2"/>
<keyword evidence="2" id="KW-1185">Reference proteome</keyword>
<proteinExistence type="predicted"/>